<dbReference type="InterPro" id="IPR008271">
    <property type="entry name" value="Ser/Thr_kinase_AS"/>
</dbReference>
<dbReference type="PANTHER" id="PTHR43289:SF6">
    <property type="entry name" value="SERINE_THREONINE-PROTEIN KINASE NEKL-3"/>
    <property type="match status" value="1"/>
</dbReference>
<dbReference type="EMBL" id="JARRAG010000002">
    <property type="protein sequence ID" value="MDG3006665.1"/>
    <property type="molecule type" value="Genomic_DNA"/>
</dbReference>
<evidence type="ECO:0000256" key="2">
    <source>
        <dbReference type="ARBA" id="ARBA00022741"/>
    </source>
</evidence>
<feature type="transmembrane region" description="Helical" evidence="6">
    <location>
        <begin position="459"/>
        <end position="478"/>
    </location>
</feature>
<dbReference type="Pfam" id="PF00069">
    <property type="entry name" value="Pkinase"/>
    <property type="match status" value="1"/>
</dbReference>
<dbReference type="PANTHER" id="PTHR43289">
    <property type="entry name" value="MITOGEN-ACTIVATED PROTEIN KINASE KINASE KINASE 20-RELATED"/>
    <property type="match status" value="1"/>
</dbReference>
<evidence type="ECO:0000313" key="9">
    <source>
        <dbReference type="Proteomes" id="UP001216907"/>
    </source>
</evidence>
<feature type="transmembrane region" description="Helical" evidence="6">
    <location>
        <begin position="575"/>
        <end position="593"/>
    </location>
</feature>
<dbReference type="Proteomes" id="UP001216907">
    <property type="component" value="Unassembled WGS sequence"/>
</dbReference>
<evidence type="ECO:0000256" key="4">
    <source>
        <dbReference type="ARBA" id="ARBA00022840"/>
    </source>
</evidence>
<dbReference type="RefSeq" id="WP_277862958.1">
    <property type="nucleotide sequence ID" value="NZ_JARRAG010000002.1"/>
</dbReference>
<dbReference type="PROSITE" id="PS50011">
    <property type="entry name" value="PROTEIN_KINASE_DOM"/>
    <property type="match status" value="1"/>
</dbReference>
<dbReference type="Gene3D" id="1.10.510.10">
    <property type="entry name" value="Transferase(Phosphotransferase) domain 1"/>
    <property type="match status" value="1"/>
</dbReference>
<dbReference type="Gene3D" id="3.30.200.20">
    <property type="entry name" value="Phosphorylase Kinase, domain 1"/>
    <property type="match status" value="1"/>
</dbReference>
<feature type="compositionally biased region" description="Low complexity" evidence="5">
    <location>
        <begin position="126"/>
        <end position="137"/>
    </location>
</feature>
<proteinExistence type="predicted"/>
<reference evidence="8 9" key="1">
    <citation type="submission" date="2023-03" db="EMBL/GenBank/DDBJ databases">
        <title>Paludisphaera mucosa sp. nov. a novel planctomycete from northern fen.</title>
        <authorList>
            <person name="Ivanova A."/>
        </authorList>
    </citation>
    <scope>NUCLEOTIDE SEQUENCE [LARGE SCALE GENOMIC DNA]</scope>
    <source>
        <strain evidence="8 9">Pla2</strain>
    </source>
</reference>
<dbReference type="SMART" id="SM00220">
    <property type="entry name" value="S_TKc"/>
    <property type="match status" value="1"/>
</dbReference>
<evidence type="ECO:0000256" key="3">
    <source>
        <dbReference type="ARBA" id="ARBA00022777"/>
    </source>
</evidence>
<keyword evidence="6" id="KW-1133">Transmembrane helix</keyword>
<dbReference type="InterPro" id="IPR011009">
    <property type="entry name" value="Kinase-like_dom_sf"/>
</dbReference>
<dbReference type="GO" id="GO:0004674">
    <property type="term" value="F:protein serine/threonine kinase activity"/>
    <property type="evidence" value="ECO:0007669"/>
    <property type="project" value="UniProtKB-EC"/>
</dbReference>
<feature type="transmembrane region" description="Helical" evidence="6">
    <location>
        <begin position="490"/>
        <end position="509"/>
    </location>
</feature>
<keyword evidence="6" id="KW-0472">Membrane</keyword>
<gene>
    <name evidence="8" type="ORF">PZE19_23095</name>
</gene>
<feature type="transmembrane region" description="Helical" evidence="6">
    <location>
        <begin position="537"/>
        <end position="555"/>
    </location>
</feature>
<comment type="caution">
    <text evidence="8">The sequence shown here is derived from an EMBL/GenBank/DDBJ whole genome shotgun (WGS) entry which is preliminary data.</text>
</comment>
<feature type="region of interest" description="Disordered" evidence="5">
    <location>
        <begin position="113"/>
        <end position="137"/>
    </location>
</feature>
<evidence type="ECO:0000259" key="7">
    <source>
        <dbReference type="PROSITE" id="PS50011"/>
    </source>
</evidence>
<dbReference type="PROSITE" id="PS00108">
    <property type="entry name" value="PROTEIN_KINASE_ST"/>
    <property type="match status" value="1"/>
</dbReference>
<keyword evidence="3 8" id="KW-0418">Kinase</keyword>
<dbReference type="CDD" id="cd14014">
    <property type="entry name" value="STKc_PknB_like"/>
    <property type="match status" value="1"/>
</dbReference>
<keyword evidence="1 8" id="KW-0808">Transferase</keyword>
<dbReference type="EC" id="2.7.11.1" evidence="8"/>
<feature type="domain" description="Protein kinase" evidence="7">
    <location>
        <begin position="145"/>
        <end position="407"/>
    </location>
</feature>
<name>A0ABT6FGI7_9BACT</name>
<evidence type="ECO:0000256" key="6">
    <source>
        <dbReference type="SAM" id="Phobius"/>
    </source>
</evidence>
<keyword evidence="9" id="KW-1185">Reference proteome</keyword>
<organism evidence="8 9">
    <name type="scientific">Paludisphaera mucosa</name>
    <dbReference type="NCBI Taxonomy" id="3030827"/>
    <lineage>
        <taxon>Bacteria</taxon>
        <taxon>Pseudomonadati</taxon>
        <taxon>Planctomycetota</taxon>
        <taxon>Planctomycetia</taxon>
        <taxon>Isosphaerales</taxon>
        <taxon>Isosphaeraceae</taxon>
        <taxon>Paludisphaera</taxon>
    </lineage>
</organism>
<sequence>MLNGEEAPPKTRSEASAASLAAARRVHAACERFEADWKARPRPRVEDYLGAPDDPARPLLFEELAALEIELRRDRGEHPTVGEYLDRFPAHAEVVARLFHIVHRAEDLGLTEVWPPPTRLTDPSEPRASSSSSAPPALGERFGKYDLIAELARGGMGVVYKARDTALNRDVAIKMILSGAMATEAERERFRREAALAAKLEHPNVVPIYEVGEQDGFLYFSMRLVEGGSLASHMDAYRDDPLAAAGLLEVLARAVQYANEQGFIHCDLKPSNILLDRDGAPQITDFGLARQAEQPSALSVSGAVMGTPSYMAPEQASGDRQSIAATTDVHGLGAILYELLAGRPPFRMTTMMETVMQAIYCDPLPPRELRPEVPRELEYICLKCLEKVPKDRYPTAAALGDELGRFLQGDAVAATGPLQKLRRWARREPEIVARLSGLGLVSMLTELNYRAFSPHPDPVAHRCVQLVLAIWAVLTLLFQQLHRRGWQSDSLRGFWILGDMACLTLLLWIMRDLDTPLLVGYPLMIAASGLWFREGLVWLTTELAIAGYATLYILAGIDWGPGAPIWSRPNALPYANVYVACLALTGYVVARMVKRIRTISRYYESRRQA</sequence>
<feature type="transmembrane region" description="Helical" evidence="6">
    <location>
        <begin position="515"/>
        <end position="532"/>
    </location>
</feature>
<dbReference type="SUPFAM" id="SSF56112">
    <property type="entry name" value="Protein kinase-like (PK-like)"/>
    <property type="match status" value="1"/>
</dbReference>
<dbReference type="InterPro" id="IPR000719">
    <property type="entry name" value="Prot_kinase_dom"/>
</dbReference>
<keyword evidence="6" id="KW-0812">Transmembrane</keyword>
<evidence type="ECO:0000256" key="1">
    <source>
        <dbReference type="ARBA" id="ARBA00022679"/>
    </source>
</evidence>
<evidence type="ECO:0000313" key="8">
    <source>
        <dbReference type="EMBL" id="MDG3006665.1"/>
    </source>
</evidence>
<keyword evidence="4" id="KW-0067">ATP-binding</keyword>
<keyword evidence="2" id="KW-0547">Nucleotide-binding</keyword>
<accession>A0ABT6FGI7</accession>
<evidence type="ECO:0000256" key="5">
    <source>
        <dbReference type="SAM" id="MobiDB-lite"/>
    </source>
</evidence>
<protein>
    <submittedName>
        <fullName evidence="8">Serine/threonine-protein kinase</fullName>
        <ecNumber evidence="8">2.7.11.1</ecNumber>
    </submittedName>
</protein>